<dbReference type="SUPFAM" id="SSF52540">
    <property type="entry name" value="P-loop containing nucleoside triphosphate hydrolases"/>
    <property type="match status" value="1"/>
</dbReference>
<organism evidence="2 3">
    <name type="scientific">Rhodoplanes roseus</name>
    <dbReference type="NCBI Taxonomy" id="29409"/>
    <lineage>
        <taxon>Bacteria</taxon>
        <taxon>Pseudomonadati</taxon>
        <taxon>Pseudomonadota</taxon>
        <taxon>Alphaproteobacteria</taxon>
        <taxon>Hyphomicrobiales</taxon>
        <taxon>Nitrobacteraceae</taxon>
        <taxon>Rhodoplanes</taxon>
    </lineage>
</organism>
<keyword evidence="1" id="KW-0175">Coiled coil</keyword>
<name>A0A327KNV2_9BRAD</name>
<protein>
    <recommendedName>
        <fullName evidence="4">Chromosome segregation protein SMC</fullName>
    </recommendedName>
</protein>
<dbReference type="PANTHER" id="PTHR41259:SF1">
    <property type="entry name" value="DOUBLE-STRAND BREAK REPAIR RAD50 ATPASE, PUTATIVE-RELATED"/>
    <property type="match status" value="1"/>
</dbReference>
<dbReference type="AlphaFoldDB" id="A0A327KNV2"/>
<dbReference type="InterPro" id="IPR027417">
    <property type="entry name" value="P-loop_NTPase"/>
</dbReference>
<comment type="caution">
    <text evidence="2">The sequence shown here is derived from an EMBL/GenBank/DDBJ whole genome shotgun (WGS) entry which is preliminary data.</text>
</comment>
<evidence type="ECO:0000313" key="2">
    <source>
        <dbReference type="EMBL" id="RAI39283.1"/>
    </source>
</evidence>
<reference evidence="2 3" key="1">
    <citation type="submission" date="2017-07" db="EMBL/GenBank/DDBJ databases">
        <title>Draft Genome Sequences of Select Purple Nonsulfur Bacteria.</title>
        <authorList>
            <person name="Lasarre B."/>
            <person name="Mckinlay J.B."/>
        </authorList>
    </citation>
    <scope>NUCLEOTIDE SEQUENCE [LARGE SCALE GENOMIC DNA]</scope>
    <source>
        <strain evidence="2 3">DSM 5909</strain>
    </source>
</reference>
<proteinExistence type="predicted"/>
<dbReference type="PANTHER" id="PTHR41259">
    <property type="entry name" value="DOUBLE-STRAND BREAK REPAIR RAD50 ATPASE, PUTATIVE-RELATED"/>
    <property type="match status" value="1"/>
</dbReference>
<accession>A0A327KNV2</accession>
<dbReference type="EMBL" id="NPEX01000300">
    <property type="protein sequence ID" value="RAI39283.1"/>
    <property type="molecule type" value="Genomic_DNA"/>
</dbReference>
<evidence type="ECO:0008006" key="4">
    <source>
        <dbReference type="Google" id="ProtNLM"/>
    </source>
</evidence>
<dbReference type="Proteomes" id="UP000249130">
    <property type="component" value="Unassembled WGS sequence"/>
</dbReference>
<evidence type="ECO:0000256" key="1">
    <source>
        <dbReference type="SAM" id="Coils"/>
    </source>
</evidence>
<sequence length="363" mass="38939">PPPAKGGKEDGIAALEQALAEAQAGLDAGLDAGGGPLPDRDTLVRERIAAEQARDALRREHADAQTAVHVARSEDAAETLRRQALTLETNELQNRLGEDLATCPDDQRAERLVTLAADAAQAAAAFEAATERARRLRAAVPTADQRAALDARVKRLTQAIESRDKRLAEVEREIAGLQGRIATRGGEGLGEREAAAAEELALAETDIAAIERRLAALRLLRDTIADSRRAAHESYLKPVKTAMRPYLHALFPGADAALDAGFSVDGLTRAGADEPFVSLSDGTREQVAIIVRLALGRLLAERGQAVPVVLDDSLVFSDDDRIERMFDVLTQAAEKQQVIVLTCRSRAFLSCGGRTLTIEREDG</sequence>
<keyword evidence="3" id="KW-1185">Reference proteome</keyword>
<feature type="coiled-coil region" evidence="1">
    <location>
        <begin position="153"/>
        <end position="220"/>
    </location>
</feature>
<feature type="coiled-coil region" evidence="1">
    <location>
        <begin position="40"/>
        <end position="90"/>
    </location>
</feature>
<feature type="non-terminal residue" evidence="2">
    <location>
        <position position="1"/>
    </location>
</feature>
<evidence type="ECO:0000313" key="3">
    <source>
        <dbReference type="Proteomes" id="UP000249130"/>
    </source>
</evidence>
<dbReference type="Gene3D" id="3.40.50.300">
    <property type="entry name" value="P-loop containing nucleotide triphosphate hydrolases"/>
    <property type="match status" value="1"/>
</dbReference>
<gene>
    <name evidence="2" type="ORF">CH341_26200</name>
</gene>